<keyword evidence="5" id="KW-1185">Reference proteome</keyword>
<keyword evidence="1" id="KW-0328">Glycosyltransferase</keyword>
<dbReference type="Gene3D" id="3.40.50.2000">
    <property type="entry name" value="Glycogen Phosphorylase B"/>
    <property type="match status" value="1"/>
</dbReference>
<accession>A0ABQ3ZXX3</accession>
<evidence type="ECO:0000313" key="5">
    <source>
        <dbReference type="Proteomes" id="UP000603200"/>
    </source>
</evidence>
<proteinExistence type="predicted"/>
<sequence length="390" mass="43035">MTDDRYRVLMTCGVFEPGFRGGGPVRSLAQILDTLPGDIDAVLITSDRDLGTSEPYPGLSGRWITRGRTSVYYLNTRAPLQWLRLWQDLRTVTFDLMYVNSFFSPRFTLAPILAAHLRLVRPRRLLIAPRGEFARGALALKAAKKQLFLLLWGRLVKRAGVLWHASTSREADDIRAVYPWADVEISLNQVALPGEPMTARPGGRTARLAYIGRISPMKNLDLTLEALGALSAPVRFDIYGPVEDGPYWNRCRQMIDRLGDNVVVRYCGLLAPDEVRSTFAGYDAFVFPTRGENFGHVIAESLSASCPVICSDATSWSAVLRAGGGVVLREGTVAELSAELHRVATMTSDQRLQARETAGAAYRAWHAGNNDRNVLDLIRERTASCAASPA</sequence>
<evidence type="ECO:0000256" key="2">
    <source>
        <dbReference type="ARBA" id="ARBA00022679"/>
    </source>
</evidence>
<dbReference type="PANTHER" id="PTHR12526:SF510">
    <property type="entry name" value="D-INOSITOL 3-PHOSPHATE GLYCOSYLTRANSFERASE"/>
    <property type="match status" value="1"/>
</dbReference>
<evidence type="ECO:0000259" key="3">
    <source>
        <dbReference type="Pfam" id="PF00534"/>
    </source>
</evidence>
<organism evidence="4 5">
    <name type="scientific">Winogradskya humida</name>
    <dbReference type="NCBI Taxonomy" id="113566"/>
    <lineage>
        <taxon>Bacteria</taxon>
        <taxon>Bacillati</taxon>
        <taxon>Actinomycetota</taxon>
        <taxon>Actinomycetes</taxon>
        <taxon>Micromonosporales</taxon>
        <taxon>Micromonosporaceae</taxon>
        <taxon>Winogradskya</taxon>
    </lineage>
</organism>
<dbReference type="InterPro" id="IPR001296">
    <property type="entry name" value="Glyco_trans_1"/>
</dbReference>
<keyword evidence="2" id="KW-0808">Transferase</keyword>
<dbReference type="EMBL" id="BOMN01000091">
    <property type="protein sequence ID" value="GIE23434.1"/>
    <property type="molecule type" value="Genomic_DNA"/>
</dbReference>
<dbReference type="Proteomes" id="UP000603200">
    <property type="component" value="Unassembled WGS sequence"/>
</dbReference>
<protein>
    <recommendedName>
        <fullName evidence="3">Glycosyl transferase family 1 domain-containing protein</fullName>
    </recommendedName>
</protein>
<dbReference type="PANTHER" id="PTHR12526">
    <property type="entry name" value="GLYCOSYLTRANSFERASE"/>
    <property type="match status" value="1"/>
</dbReference>
<evidence type="ECO:0000256" key="1">
    <source>
        <dbReference type="ARBA" id="ARBA00022676"/>
    </source>
</evidence>
<dbReference type="Pfam" id="PF00534">
    <property type="entry name" value="Glycos_transf_1"/>
    <property type="match status" value="1"/>
</dbReference>
<dbReference type="RefSeq" id="WP_203840492.1">
    <property type="nucleotide sequence ID" value="NZ_BAAATV010000009.1"/>
</dbReference>
<reference evidence="4 5" key="1">
    <citation type="submission" date="2021-01" db="EMBL/GenBank/DDBJ databases">
        <title>Whole genome shotgun sequence of Actinoplanes humidus NBRC 14915.</title>
        <authorList>
            <person name="Komaki H."/>
            <person name="Tamura T."/>
        </authorList>
    </citation>
    <scope>NUCLEOTIDE SEQUENCE [LARGE SCALE GENOMIC DNA]</scope>
    <source>
        <strain evidence="4 5">NBRC 14915</strain>
    </source>
</reference>
<feature type="domain" description="Glycosyl transferase family 1" evidence="3">
    <location>
        <begin position="208"/>
        <end position="349"/>
    </location>
</feature>
<dbReference type="CDD" id="cd03801">
    <property type="entry name" value="GT4_PimA-like"/>
    <property type="match status" value="1"/>
</dbReference>
<comment type="caution">
    <text evidence="4">The sequence shown here is derived from an EMBL/GenBank/DDBJ whole genome shotgun (WGS) entry which is preliminary data.</text>
</comment>
<gene>
    <name evidence="4" type="ORF">Ahu01nite_065360</name>
</gene>
<dbReference type="SUPFAM" id="SSF53756">
    <property type="entry name" value="UDP-Glycosyltransferase/glycogen phosphorylase"/>
    <property type="match status" value="1"/>
</dbReference>
<name>A0ABQ3ZXX3_9ACTN</name>
<evidence type="ECO:0000313" key="4">
    <source>
        <dbReference type="EMBL" id="GIE23434.1"/>
    </source>
</evidence>